<dbReference type="AlphaFoldDB" id="A0AA41KH47"/>
<dbReference type="InterPro" id="IPR004860">
    <property type="entry name" value="LAGLIDADG_dom"/>
</dbReference>
<reference evidence="3" key="1">
    <citation type="submission" date="2021-06" db="EMBL/GenBank/DDBJ databases">
        <title>New haloarchaea isolates fom saline soil.</title>
        <authorList>
            <person name="Duran-Viseras A."/>
            <person name="Sanchez-Porro C.S."/>
            <person name="Ventosa A."/>
        </authorList>
    </citation>
    <scope>NUCLEOTIDE SEQUENCE</scope>
    <source>
        <strain evidence="3">JCM 18369</strain>
    </source>
</reference>
<comment type="caution">
    <text evidence="3">The sequence shown here is derived from an EMBL/GenBank/DDBJ whole genome shotgun (WGS) entry which is preliminary data.</text>
</comment>
<dbReference type="InterPro" id="IPR036844">
    <property type="entry name" value="Hint_dom_sf"/>
</dbReference>
<dbReference type="InterPro" id="IPR006142">
    <property type="entry name" value="INTEIN"/>
</dbReference>
<feature type="region of interest" description="Disordered" evidence="1">
    <location>
        <begin position="1"/>
        <end position="22"/>
    </location>
</feature>
<sequence>MIGRGDIGTRVSNSNQTKISDGGFTADTEVLTADGPIQVAELGTTDRVLALNPTTKVVKPKSVVDVMVLNPPEEIISIKIRRSDIRVLPDHQIPYTTKGISYPRFTRAAELLDREYYRFINSWRDLDGTRLPQVDITDIVSEFEACVAFDCHGHTVRRILPDGCEPCRRNSHYGYFFDKETFQTYQNELEALGESVEIHAGRNHWRRPYRFDGDDFIEFLGWYITEGSVTWRRTNSATIQIAQKTPEHREQIENLLERMGLSEYSDDRSFSFSSTIYAELLDQLCGIGSENMHLPEFLWDCSAEQKRLMLRTLVAGDGHERGAYSTVSKRLVNDIVRLLVELGIKPQYHWCRDSWRVSLSRMEDGFRSSQNVSTVQTDNPVYRLTIEDFCLIMAGRNGKFQWIGVSNVN</sequence>
<feature type="domain" description="DOD-type homing endonuclease" evidence="2">
    <location>
        <begin position="219"/>
        <end position="344"/>
    </location>
</feature>
<dbReference type="RefSeq" id="WP_162412579.1">
    <property type="nucleotide sequence ID" value="NZ_JAHQXE010000002.1"/>
</dbReference>
<proteinExistence type="predicted"/>
<dbReference type="InterPro" id="IPR004042">
    <property type="entry name" value="Intein_endonuc_central"/>
</dbReference>
<evidence type="ECO:0000256" key="1">
    <source>
        <dbReference type="SAM" id="MobiDB-lite"/>
    </source>
</evidence>
<dbReference type="InterPro" id="IPR003587">
    <property type="entry name" value="Hint_dom_N"/>
</dbReference>
<dbReference type="InterPro" id="IPR027434">
    <property type="entry name" value="Homing_endonucl"/>
</dbReference>
<keyword evidence="4" id="KW-1185">Reference proteome</keyword>
<gene>
    <name evidence="3" type="ORF">KTS37_06115</name>
</gene>
<dbReference type="PRINTS" id="PR00379">
    <property type="entry name" value="INTEIN"/>
</dbReference>
<dbReference type="Gene3D" id="2.170.16.10">
    <property type="entry name" value="Hedgehog/Intein (Hint) domain"/>
    <property type="match status" value="1"/>
</dbReference>
<dbReference type="PROSITE" id="PS50819">
    <property type="entry name" value="INTEIN_ENDONUCLEASE"/>
    <property type="match status" value="1"/>
</dbReference>
<name>A0AA41KH47_9EURY</name>
<dbReference type="GO" id="GO:0016539">
    <property type="term" value="P:intein-mediated protein splicing"/>
    <property type="evidence" value="ECO:0007669"/>
    <property type="project" value="InterPro"/>
</dbReference>
<dbReference type="CDD" id="cd00081">
    <property type="entry name" value="Hint"/>
    <property type="match status" value="1"/>
</dbReference>
<dbReference type="SUPFAM" id="SSF51294">
    <property type="entry name" value="Hedgehog/intein (Hint) domain"/>
    <property type="match status" value="1"/>
</dbReference>
<dbReference type="Proteomes" id="UP001166304">
    <property type="component" value="Unassembled WGS sequence"/>
</dbReference>
<dbReference type="GO" id="GO:0004519">
    <property type="term" value="F:endonuclease activity"/>
    <property type="evidence" value="ECO:0007669"/>
    <property type="project" value="InterPro"/>
</dbReference>
<dbReference type="SUPFAM" id="SSF55608">
    <property type="entry name" value="Homing endonucleases"/>
    <property type="match status" value="1"/>
</dbReference>
<accession>A0AA41KH47</accession>
<dbReference type="SMART" id="SM00306">
    <property type="entry name" value="HintN"/>
    <property type="match status" value="1"/>
</dbReference>
<protein>
    <recommendedName>
        <fullName evidence="2">DOD-type homing endonuclease domain-containing protein</fullName>
    </recommendedName>
</protein>
<evidence type="ECO:0000259" key="2">
    <source>
        <dbReference type="PROSITE" id="PS50819"/>
    </source>
</evidence>
<dbReference type="EMBL" id="JAHQXE010000002">
    <property type="protein sequence ID" value="MBV0901361.1"/>
    <property type="molecule type" value="Genomic_DNA"/>
</dbReference>
<evidence type="ECO:0000313" key="3">
    <source>
        <dbReference type="EMBL" id="MBV0901361.1"/>
    </source>
</evidence>
<evidence type="ECO:0000313" key="4">
    <source>
        <dbReference type="Proteomes" id="UP001166304"/>
    </source>
</evidence>
<dbReference type="Pfam" id="PF14528">
    <property type="entry name" value="LAGLIDADG_3"/>
    <property type="match status" value="1"/>
</dbReference>
<feature type="compositionally biased region" description="Polar residues" evidence="1">
    <location>
        <begin position="10"/>
        <end position="19"/>
    </location>
</feature>
<organism evidence="3 4">
    <name type="scientific">Haloarcula salina</name>
    <dbReference type="NCBI Taxonomy" id="1429914"/>
    <lineage>
        <taxon>Archaea</taxon>
        <taxon>Methanobacteriati</taxon>
        <taxon>Methanobacteriota</taxon>
        <taxon>Stenosarchaea group</taxon>
        <taxon>Halobacteria</taxon>
        <taxon>Halobacteriales</taxon>
        <taxon>Haloarculaceae</taxon>
        <taxon>Haloarcula</taxon>
    </lineage>
</organism>
<dbReference type="Gene3D" id="3.10.28.10">
    <property type="entry name" value="Homing endonucleases"/>
    <property type="match status" value="1"/>
</dbReference>